<protein>
    <submittedName>
        <fullName evidence="2">Uncharacterized protein</fullName>
    </submittedName>
</protein>
<evidence type="ECO:0000256" key="1">
    <source>
        <dbReference type="SAM" id="SignalP"/>
    </source>
</evidence>
<reference evidence="2" key="2">
    <citation type="journal article" date="2023" name="Proc. Natl. Acad. Sci. U.S.A.">
        <title>A global phylogenomic analysis of the shiitake genus Lentinula.</title>
        <authorList>
            <person name="Sierra-Patev S."/>
            <person name="Min B."/>
            <person name="Naranjo-Ortiz M."/>
            <person name="Looney B."/>
            <person name="Konkel Z."/>
            <person name="Slot J.C."/>
            <person name="Sakamoto Y."/>
            <person name="Steenwyk J.L."/>
            <person name="Rokas A."/>
            <person name="Carro J."/>
            <person name="Camarero S."/>
            <person name="Ferreira P."/>
            <person name="Molpeceres G."/>
            <person name="Ruiz-Duenas F.J."/>
            <person name="Serrano A."/>
            <person name="Henrissat B."/>
            <person name="Drula E."/>
            <person name="Hughes K.W."/>
            <person name="Mata J.L."/>
            <person name="Ishikawa N.K."/>
            <person name="Vargas-Isla R."/>
            <person name="Ushijima S."/>
            <person name="Smith C.A."/>
            <person name="Donoghue J."/>
            <person name="Ahrendt S."/>
            <person name="Andreopoulos W."/>
            <person name="He G."/>
            <person name="LaButti K."/>
            <person name="Lipzen A."/>
            <person name="Ng V."/>
            <person name="Riley R."/>
            <person name="Sandor L."/>
            <person name="Barry K."/>
            <person name="Martinez A.T."/>
            <person name="Xiao Y."/>
            <person name="Gibbons J.G."/>
            <person name="Terashima K."/>
            <person name="Grigoriev I.V."/>
            <person name="Hibbett D."/>
        </authorList>
    </citation>
    <scope>NUCLEOTIDE SEQUENCE</scope>
    <source>
        <strain evidence="2">Sp2 HRB7682 ss15</strain>
    </source>
</reference>
<proteinExistence type="predicted"/>
<evidence type="ECO:0000313" key="2">
    <source>
        <dbReference type="EMBL" id="KAJ4477788.1"/>
    </source>
</evidence>
<keyword evidence="1" id="KW-0732">Signal</keyword>
<dbReference type="EMBL" id="JANVFS010000018">
    <property type="protein sequence ID" value="KAJ4477788.1"/>
    <property type="molecule type" value="Genomic_DNA"/>
</dbReference>
<dbReference type="Proteomes" id="UP001150238">
    <property type="component" value="Unassembled WGS sequence"/>
</dbReference>
<evidence type="ECO:0000313" key="3">
    <source>
        <dbReference type="Proteomes" id="UP001150238"/>
    </source>
</evidence>
<sequence>MLSTPLRLRLFSALFLLSSLLGAIAAPVGDTTGQLEQRMPHPSRPKPIFSEMRLIRKNSKTQQIMTANDTVQLDEMWSLQIGKAEFRAVRSCNSDLKWQGLPVCPLSRARGIRLGGARFSTAEDWKEVETNLRKIEADSNLMYIDKILLHLTQQEKIGESDLYVWKGWEKDPINNTTKPEGAVELPTEESLLHGLVGFYWRMLDVGGDAGGDKKNTPIQCNK</sequence>
<feature type="signal peptide" evidence="1">
    <location>
        <begin position="1"/>
        <end position="25"/>
    </location>
</feature>
<accession>A0A9W9DMG4</accession>
<feature type="chain" id="PRO_5040797545" evidence="1">
    <location>
        <begin position="26"/>
        <end position="222"/>
    </location>
</feature>
<name>A0A9W9DMG4_9AGAR</name>
<gene>
    <name evidence="2" type="ORF">C8J55DRAFT_88655</name>
</gene>
<organism evidence="2 3">
    <name type="scientific">Lentinula lateritia</name>
    <dbReference type="NCBI Taxonomy" id="40482"/>
    <lineage>
        <taxon>Eukaryota</taxon>
        <taxon>Fungi</taxon>
        <taxon>Dikarya</taxon>
        <taxon>Basidiomycota</taxon>
        <taxon>Agaricomycotina</taxon>
        <taxon>Agaricomycetes</taxon>
        <taxon>Agaricomycetidae</taxon>
        <taxon>Agaricales</taxon>
        <taxon>Marasmiineae</taxon>
        <taxon>Omphalotaceae</taxon>
        <taxon>Lentinula</taxon>
    </lineage>
</organism>
<comment type="caution">
    <text evidence="2">The sequence shown here is derived from an EMBL/GenBank/DDBJ whole genome shotgun (WGS) entry which is preliminary data.</text>
</comment>
<reference evidence="2" key="1">
    <citation type="submission" date="2022-08" db="EMBL/GenBank/DDBJ databases">
        <authorList>
            <consortium name="DOE Joint Genome Institute"/>
            <person name="Min B."/>
            <person name="Riley R."/>
            <person name="Sierra-Patev S."/>
            <person name="Naranjo-Ortiz M."/>
            <person name="Looney B."/>
            <person name="Konkel Z."/>
            <person name="Slot J.C."/>
            <person name="Sakamoto Y."/>
            <person name="Steenwyk J.L."/>
            <person name="Rokas A."/>
            <person name="Carro J."/>
            <person name="Camarero S."/>
            <person name="Ferreira P."/>
            <person name="Molpeceres G."/>
            <person name="Ruiz-Duenas F.J."/>
            <person name="Serrano A."/>
            <person name="Henrissat B."/>
            <person name="Drula E."/>
            <person name="Hughes K.W."/>
            <person name="Mata J.L."/>
            <person name="Ishikawa N.K."/>
            <person name="Vargas-Isla R."/>
            <person name="Ushijima S."/>
            <person name="Smith C.A."/>
            <person name="Ahrendt S."/>
            <person name="Andreopoulos W."/>
            <person name="He G."/>
            <person name="Labutti K."/>
            <person name="Lipzen A."/>
            <person name="Ng V."/>
            <person name="Sandor L."/>
            <person name="Barry K."/>
            <person name="Martinez A.T."/>
            <person name="Xiao Y."/>
            <person name="Gibbons J.G."/>
            <person name="Terashima K."/>
            <person name="Hibbett D.S."/>
            <person name="Grigoriev I.V."/>
        </authorList>
    </citation>
    <scope>NUCLEOTIDE SEQUENCE</scope>
    <source>
        <strain evidence="2">Sp2 HRB7682 ss15</strain>
    </source>
</reference>
<dbReference type="AlphaFoldDB" id="A0A9W9DMG4"/>